<evidence type="ECO:0000259" key="8">
    <source>
        <dbReference type="Pfam" id="PF01545"/>
    </source>
</evidence>
<evidence type="ECO:0000256" key="1">
    <source>
        <dbReference type="ARBA" id="ARBA00004141"/>
    </source>
</evidence>
<dbReference type="InterPro" id="IPR058533">
    <property type="entry name" value="Cation_efflux_TM"/>
</dbReference>
<dbReference type="Gene3D" id="3.30.70.1350">
    <property type="entry name" value="Cation efflux protein, cytoplasmic domain"/>
    <property type="match status" value="1"/>
</dbReference>
<dbReference type="InterPro" id="IPR050291">
    <property type="entry name" value="CDF_Transporter"/>
</dbReference>
<dbReference type="PANTHER" id="PTHR43840">
    <property type="entry name" value="MITOCHONDRIAL METAL TRANSPORTER 1-RELATED"/>
    <property type="match status" value="1"/>
</dbReference>
<evidence type="ECO:0000256" key="3">
    <source>
        <dbReference type="ARBA" id="ARBA00022448"/>
    </source>
</evidence>
<keyword evidence="5 7" id="KW-1133">Transmembrane helix</keyword>
<keyword evidence="11" id="KW-1185">Reference proteome</keyword>
<dbReference type="InterPro" id="IPR027470">
    <property type="entry name" value="Cation_efflux_CTD"/>
</dbReference>
<protein>
    <submittedName>
        <fullName evidence="10">Cation diffusion facilitator family transporter</fullName>
    </submittedName>
</protein>
<keyword evidence="4 7" id="KW-0812">Transmembrane</keyword>
<organism evidence="10 11">
    <name type="scientific">Aminivibrio pyruvatiphilus</name>
    <dbReference type="NCBI Taxonomy" id="1005740"/>
    <lineage>
        <taxon>Bacteria</taxon>
        <taxon>Thermotogati</taxon>
        <taxon>Synergistota</taxon>
        <taxon>Synergistia</taxon>
        <taxon>Synergistales</taxon>
        <taxon>Aminobacteriaceae</taxon>
        <taxon>Aminivibrio</taxon>
    </lineage>
</organism>
<feature type="transmembrane region" description="Helical" evidence="7">
    <location>
        <begin position="183"/>
        <end position="204"/>
    </location>
</feature>
<dbReference type="GO" id="GO:0016020">
    <property type="term" value="C:membrane"/>
    <property type="evidence" value="ECO:0007669"/>
    <property type="project" value="UniProtKB-SubCell"/>
</dbReference>
<evidence type="ECO:0000256" key="2">
    <source>
        <dbReference type="ARBA" id="ARBA00008114"/>
    </source>
</evidence>
<evidence type="ECO:0000313" key="10">
    <source>
        <dbReference type="EMBL" id="TDY56716.1"/>
    </source>
</evidence>
<evidence type="ECO:0000256" key="6">
    <source>
        <dbReference type="ARBA" id="ARBA00023136"/>
    </source>
</evidence>
<feature type="domain" description="Cation efflux protein transmembrane" evidence="8">
    <location>
        <begin position="12"/>
        <end position="212"/>
    </location>
</feature>
<evidence type="ECO:0000259" key="9">
    <source>
        <dbReference type="Pfam" id="PF16916"/>
    </source>
</evidence>
<dbReference type="InterPro" id="IPR027469">
    <property type="entry name" value="Cation_efflux_TMD_sf"/>
</dbReference>
<dbReference type="FunFam" id="1.20.1510.10:FF:000006">
    <property type="entry name" value="Divalent cation efflux transporter"/>
    <property type="match status" value="1"/>
</dbReference>
<dbReference type="Pfam" id="PF01545">
    <property type="entry name" value="Cation_efflux"/>
    <property type="match status" value="1"/>
</dbReference>
<feature type="domain" description="Cation efflux protein cytoplasmic" evidence="9">
    <location>
        <begin position="216"/>
        <end position="293"/>
    </location>
</feature>
<dbReference type="GO" id="GO:0008324">
    <property type="term" value="F:monoatomic cation transmembrane transporter activity"/>
    <property type="evidence" value="ECO:0007669"/>
    <property type="project" value="InterPro"/>
</dbReference>
<comment type="subcellular location">
    <subcellularLocation>
        <location evidence="1">Membrane</location>
        <topology evidence="1">Multi-pass membrane protein</topology>
    </subcellularLocation>
</comment>
<dbReference type="NCBIfam" id="TIGR01297">
    <property type="entry name" value="CDF"/>
    <property type="match status" value="1"/>
</dbReference>
<feature type="transmembrane region" description="Helical" evidence="7">
    <location>
        <begin position="160"/>
        <end position="177"/>
    </location>
</feature>
<dbReference type="SUPFAM" id="SSF160240">
    <property type="entry name" value="Cation efflux protein cytoplasmic domain-like"/>
    <property type="match status" value="1"/>
</dbReference>
<keyword evidence="6 7" id="KW-0472">Membrane</keyword>
<dbReference type="PANTHER" id="PTHR43840:SF15">
    <property type="entry name" value="MITOCHONDRIAL METAL TRANSPORTER 1-RELATED"/>
    <property type="match status" value="1"/>
</dbReference>
<evidence type="ECO:0000313" key="11">
    <source>
        <dbReference type="Proteomes" id="UP000295066"/>
    </source>
</evidence>
<feature type="transmembrane region" description="Helical" evidence="7">
    <location>
        <begin position="12"/>
        <end position="36"/>
    </location>
</feature>
<gene>
    <name evidence="10" type="ORF">C8D99_11717</name>
</gene>
<dbReference type="InterPro" id="IPR002524">
    <property type="entry name" value="Cation_efflux"/>
</dbReference>
<dbReference type="InterPro" id="IPR036837">
    <property type="entry name" value="Cation_efflux_CTD_sf"/>
</dbReference>
<dbReference type="AlphaFoldDB" id="A0A4R8M5C3"/>
<feature type="transmembrane region" description="Helical" evidence="7">
    <location>
        <begin position="78"/>
        <end position="97"/>
    </location>
</feature>
<feature type="transmembrane region" description="Helical" evidence="7">
    <location>
        <begin position="117"/>
        <end position="139"/>
    </location>
</feature>
<reference evidence="10 11" key="1">
    <citation type="submission" date="2019-03" db="EMBL/GenBank/DDBJ databases">
        <title>Genomic Encyclopedia of Type Strains, Phase IV (KMG-IV): sequencing the most valuable type-strain genomes for metagenomic binning, comparative biology and taxonomic classification.</title>
        <authorList>
            <person name="Goeker M."/>
        </authorList>
    </citation>
    <scope>NUCLEOTIDE SEQUENCE [LARGE SCALE GENOMIC DNA]</scope>
    <source>
        <strain evidence="10 11">DSM 25964</strain>
    </source>
</reference>
<sequence>MERNGEARRITFLGLVINVFLTTAKYLAGIFGRSAAMIADATHSLSDLLTDLVVFFGLSAAGKPADSRHPYGHGKIEAVLSAVCGISLLLAAGGIFFSGAARIWSLLFRGAETAGPGIIALAAAGVSVLLKEWLFRYTIEGGRRLQSSALIAKAWDHRSDALSSVGTLAGIAGAFFGGERWQILDPLAALVVSVFIVTAALPILRDSLDELIEAALPGELEKKLQSVIVSVPGVRSFHKLKTRRIGSSIAVDVHIQMNGSLSLDEAHEISRKVEREIWELFGRDAHISLHMEPVSPAAAR</sequence>
<proteinExistence type="inferred from homology"/>
<accession>A0A4R8M5C3</accession>
<dbReference type="EMBL" id="SORI01000017">
    <property type="protein sequence ID" value="TDY56716.1"/>
    <property type="molecule type" value="Genomic_DNA"/>
</dbReference>
<comment type="similarity">
    <text evidence="2">Belongs to the cation diffusion facilitator (CDF) transporter (TC 2.A.4) family.</text>
</comment>
<evidence type="ECO:0000256" key="7">
    <source>
        <dbReference type="SAM" id="Phobius"/>
    </source>
</evidence>
<dbReference type="Gene3D" id="1.20.1510.10">
    <property type="entry name" value="Cation efflux protein transmembrane domain"/>
    <property type="match status" value="1"/>
</dbReference>
<dbReference type="SUPFAM" id="SSF161111">
    <property type="entry name" value="Cation efflux protein transmembrane domain-like"/>
    <property type="match status" value="1"/>
</dbReference>
<keyword evidence="3" id="KW-0813">Transport</keyword>
<dbReference type="Pfam" id="PF16916">
    <property type="entry name" value="ZT_dimer"/>
    <property type="match status" value="1"/>
</dbReference>
<evidence type="ECO:0000256" key="5">
    <source>
        <dbReference type="ARBA" id="ARBA00022989"/>
    </source>
</evidence>
<name>A0A4R8M5C3_9BACT</name>
<dbReference type="RefSeq" id="WP_243833908.1">
    <property type="nucleotide sequence ID" value="NZ_SORI01000017.1"/>
</dbReference>
<dbReference type="Proteomes" id="UP000295066">
    <property type="component" value="Unassembled WGS sequence"/>
</dbReference>
<comment type="caution">
    <text evidence="10">The sequence shown here is derived from an EMBL/GenBank/DDBJ whole genome shotgun (WGS) entry which is preliminary data.</text>
</comment>
<evidence type="ECO:0000256" key="4">
    <source>
        <dbReference type="ARBA" id="ARBA00022692"/>
    </source>
</evidence>